<dbReference type="InterPro" id="IPR020471">
    <property type="entry name" value="AKR"/>
</dbReference>
<keyword evidence="3" id="KW-1185">Reference proteome</keyword>
<dbReference type="InterPro" id="IPR023210">
    <property type="entry name" value="NADP_OxRdtase_dom"/>
</dbReference>
<dbReference type="CDD" id="cd19086">
    <property type="entry name" value="AKR_AKR11C1"/>
    <property type="match status" value="1"/>
</dbReference>
<dbReference type="PANTHER" id="PTHR43312">
    <property type="entry name" value="D-THREO-ALDOSE 1-DEHYDROGENASE"/>
    <property type="match status" value="1"/>
</dbReference>
<dbReference type="Proteomes" id="UP001223079">
    <property type="component" value="Unassembled WGS sequence"/>
</dbReference>
<dbReference type="PANTHER" id="PTHR43312:SF1">
    <property type="entry name" value="NADP-DEPENDENT OXIDOREDUCTASE DOMAIN-CONTAINING PROTEIN"/>
    <property type="match status" value="1"/>
</dbReference>
<comment type="caution">
    <text evidence="2">The sequence shown here is derived from an EMBL/GenBank/DDBJ whole genome shotgun (WGS) entry which is preliminary data.</text>
</comment>
<dbReference type="InterPro" id="IPR036812">
    <property type="entry name" value="NAD(P)_OxRdtase_dom_sf"/>
</dbReference>
<accession>A0ABT9YS46</accession>
<dbReference type="Gene3D" id="3.20.20.100">
    <property type="entry name" value="NADP-dependent oxidoreductase domain"/>
    <property type="match status" value="1"/>
</dbReference>
<feature type="domain" description="NADP-dependent oxidoreductase" evidence="1">
    <location>
        <begin position="16"/>
        <end position="313"/>
    </location>
</feature>
<evidence type="ECO:0000313" key="3">
    <source>
        <dbReference type="Proteomes" id="UP001223079"/>
    </source>
</evidence>
<organism evidence="2 3">
    <name type="scientific">Streptococcus moroccensis</name>
    <dbReference type="NCBI Taxonomy" id="1451356"/>
    <lineage>
        <taxon>Bacteria</taxon>
        <taxon>Bacillati</taxon>
        <taxon>Bacillota</taxon>
        <taxon>Bacilli</taxon>
        <taxon>Lactobacillales</taxon>
        <taxon>Streptococcaceae</taxon>
        <taxon>Streptococcus</taxon>
    </lineage>
</organism>
<protein>
    <submittedName>
        <fullName evidence="2">Aryl-alcohol dehydrogenase-like predicted oxidoreductase</fullName>
    </submittedName>
</protein>
<dbReference type="InterPro" id="IPR053135">
    <property type="entry name" value="AKR2_Oxidoreductase"/>
</dbReference>
<sequence>MKYNQLGNTDMKVSEVSFGTWAIGGDWGDVSKEDAIQSLHHAIDQGVNFFDTADVYGAGRSETLIGQVLKERSEDVYVATKFGRRDNFADLSNYTYDKVKAYCENSLRNLGTEAIDLYQIHCPSTEVLTDQGVFEVLETLKQEGKIRYYGVSVETDDQGKFVLDNTKASSLQVIVNLLRQKPVKEMIAQAAKQNVGILARVPLASGLLTGKYTKDSQFPENDHRNYNRDGAAFNVGETFGGLPFEKAIDLVDQLKWIADDRGTMADAALKWILQQEGVTTVIPGFKSIAQIDANLKAADTKPFTEKELVTLSEFYWSQVHDHIRGDY</sequence>
<name>A0ABT9YS46_9STRE</name>
<gene>
    <name evidence="2" type="ORF">J2S23_001366</name>
</gene>
<dbReference type="RefSeq" id="WP_307121986.1">
    <property type="nucleotide sequence ID" value="NZ_JAUSTM010000012.1"/>
</dbReference>
<dbReference type="EMBL" id="JAUSTM010000012">
    <property type="protein sequence ID" value="MDQ0222808.1"/>
    <property type="molecule type" value="Genomic_DNA"/>
</dbReference>
<proteinExistence type="predicted"/>
<evidence type="ECO:0000313" key="2">
    <source>
        <dbReference type="EMBL" id="MDQ0222808.1"/>
    </source>
</evidence>
<reference evidence="2 3" key="1">
    <citation type="submission" date="2023-07" db="EMBL/GenBank/DDBJ databases">
        <title>Genomic Encyclopedia of Type Strains, Phase IV (KMG-IV): sequencing the most valuable type-strain genomes for metagenomic binning, comparative biology and taxonomic classification.</title>
        <authorList>
            <person name="Goeker M."/>
        </authorList>
    </citation>
    <scope>NUCLEOTIDE SEQUENCE [LARGE SCALE GENOMIC DNA]</scope>
    <source>
        <strain evidence="2 3">DSM 105143</strain>
    </source>
</reference>
<dbReference type="PRINTS" id="PR00069">
    <property type="entry name" value="ALDKETRDTASE"/>
</dbReference>
<evidence type="ECO:0000259" key="1">
    <source>
        <dbReference type="Pfam" id="PF00248"/>
    </source>
</evidence>
<dbReference type="Pfam" id="PF00248">
    <property type="entry name" value="Aldo_ket_red"/>
    <property type="match status" value="1"/>
</dbReference>
<dbReference type="SUPFAM" id="SSF51430">
    <property type="entry name" value="NAD(P)-linked oxidoreductase"/>
    <property type="match status" value="1"/>
</dbReference>